<feature type="domain" description="HTH hxlR-type" evidence="4">
    <location>
        <begin position="15"/>
        <end position="113"/>
    </location>
</feature>
<evidence type="ECO:0000256" key="3">
    <source>
        <dbReference type="ARBA" id="ARBA00023163"/>
    </source>
</evidence>
<evidence type="ECO:0000259" key="4">
    <source>
        <dbReference type="PROSITE" id="PS51118"/>
    </source>
</evidence>
<dbReference type="Gene3D" id="1.10.10.10">
    <property type="entry name" value="Winged helix-like DNA-binding domain superfamily/Winged helix DNA-binding domain"/>
    <property type="match status" value="1"/>
</dbReference>
<sequence>MILLLMQRSSPVGKCPIQISLSVIGGKWKPVILWFLKDGPVRFSGIQKKIPEITQMMLTKQLRELVADGMIERTVYPEVPPRVDYSITDDGRSVFPILIALNEWGSEYQKKKYGSWNQKCADTFRDDIKE</sequence>
<evidence type="ECO:0000313" key="5">
    <source>
        <dbReference type="EMBL" id="PAV11678.1"/>
    </source>
</evidence>
<organism evidence="5 6">
    <name type="scientific">Methanosarcina spelaei</name>
    <dbReference type="NCBI Taxonomy" id="1036679"/>
    <lineage>
        <taxon>Archaea</taxon>
        <taxon>Methanobacteriati</taxon>
        <taxon>Methanobacteriota</taxon>
        <taxon>Stenosarchaea group</taxon>
        <taxon>Methanomicrobia</taxon>
        <taxon>Methanosarcinales</taxon>
        <taxon>Methanosarcinaceae</taxon>
        <taxon>Methanosarcina</taxon>
    </lineage>
</organism>
<dbReference type="SUPFAM" id="SSF46785">
    <property type="entry name" value="Winged helix' DNA-binding domain"/>
    <property type="match status" value="1"/>
</dbReference>
<evidence type="ECO:0000256" key="1">
    <source>
        <dbReference type="ARBA" id="ARBA00023015"/>
    </source>
</evidence>
<dbReference type="GO" id="GO:0003677">
    <property type="term" value="F:DNA binding"/>
    <property type="evidence" value="ECO:0007669"/>
    <property type="project" value="UniProtKB-KW"/>
</dbReference>
<keyword evidence="6" id="KW-1185">Reference proteome</keyword>
<accession>A0A2A2HQU2</accession>
<dbReference type="PANTHER" id="PTHR33204">
    <property type="entry name" value="TRANSCRIPTIONAL REGULATOR, MARR FAMILY"/>
    <property type="match status" value="1"/>
</dbReference>
<name>A0A2A2HQU2_9EURY</name>
<dbReference type="PANTHER" id="PTHR33204:SF29">
    <property type="entry name" value="TRANSCRIPTIONAL REGULATOR"/>
    <property type="match status" value="1"/>
</dbReference>
<keyword evidence="2" id="KW-0238">DNA-binding</keyword>
<reference evidence="5 6" key="1">
    <citation type="journal article" date="2017" name="BMC Genomics">
        <title>Genomic analysis of methanogenic archaea reveals a shift towards energy conservation.</title>
        <authorList>
            <person name="Gilmore S.P."/>
            <person name="Henske J.K."/>
            <person name="Sexton J.A."/>
            <person name="Solomon K.V."/>
            <person name="Seppala S."/>
            <person name="Yoo J.I."/>
            <person name="Huyett L.M."/>
            <person name="Pressman A."/>
            <person name="Cogan J.Z."/>
            <person name="Kivenson V."/>
            <person name="Peng X."/>
            <person name="Tan Y."/>
            <person name="Valentine D.L."/>
            <person name="O'Malley M.A."/>
        </authorList>
    </citation>
    <scope>NUCLEOTIDE SEQUENCE [LARGE SCALE GENOMIC DNA]</scope>
    <source>
        <strain evidence="5 6">MC-15</strain>
    </source>
</reference>
<proteinExistence type="predicted"/>
<dbReference type="PROSITE" id="PS51118">
    <property type="entry name" value="HTH_HXLR"/>
    <property type="match status" value="1"/>
</dbReference>
<dbReference type="AlphaFoldDB" id="A0A2A2HQU2"/>
<dbReference type="InterPro" id="IPR002577">
    <property type="entry name" value="HTH_HxlR"/>
</dbReference>
<protein>
    <submittedName>
        <fullName evidence="5">ArsR family transcriptional regulator</fullName>
    </submittedName>
</protein>
<evidence type="ECO:0000313" key="6">
    <source>
        <dbReference type="Proteomes" id="UP000218164"/>
    </source>
</evidence>
<gene>
    <name evidence="5" type="ORF">ASJ81_09555</name>
</gene>
<dbReference type="Proteomes" id="UP000218164">
    <property type="component" value="Unassembled WGS sequence"/>
</dbReference>
<dbReference type="Pfam" id="PF01638">
    <property type="entry name" value="HxlR"/>
    <property type="match status" value="1"/>
</dbReference>
<evidence type="ECO:0000256" key="2">
    <source>
        <dbReference type="ARBA" id="ARBA00023125"/>
    </source>
</evidence>
<dbReference type="InterPro" id="IPR036388">
    <property type="entry name" value="WH-like_DNA-bd_sf"/>
</dbReference>
<dbReference type="InterPro" id="IPR036390">
    <property type="entry name" value="WH_DNA-bd_sf"/>
</dbReference>
<keyword evidence="1" id="KW-0805">Transcription regulation</keyword>
<dbReference type="EMBL" id="LMVP01000490">
    <property type="protein sequence ID" value="PAV11678.1"/>
    <property type="molecule type" value="Genomic_DNA"/>
</dbReference>
<comment type="caution">
    <text evidence="5">The sequence shown here is derived from an EMBL/GenBank/DDBJ whole genome shotgun (WGS) entry which is preliminary data.</text>
</comment>
<keyword evidence="3" id="KW-0804">Transcription</keyword>